<keyword evidence="2" id="KW-1185">Reference proteome</keyword>
<accession>A0AA36CLU5</accession>
<evidence type="ECO:0000313" key="1">
    <source>
        <dbReference type="EMBL" id="CAJ0570571.1"/>
    </source>
</evidence>
<protein>
    <submittedName>
        <fullName evidence="1">Uncharacterized protein</fullName>
    </submittedName>
</protein>
<name>A0AA36CLU5_9BILA</name>
<gene>
    <name evidence="1" type="ORF">MSPICULIGERA_LOCUS9008</name>
</gene>
<sequence length="99" mass="10854">MRRRADWDSGAMCPPTRDWDSGAMCADAQIGIREQCAPTRRLGFGSNVRRRADWDSGAMGADALIGKQCARATQIGNVRVRSDHSARTRTRGLVGNVSY</sequence>
<feature type="non-terminal residue" evidence="1">
    <location>
        <position position="99"/>
    </location>
</feature>
<dbReference type="AlphaFoldDB" id="A0AA36CLU5"/>
<dbReference type="EMBL" id="CATQJA010002400">
    <property type="protein sequence ID" value="CAJ0570571.1"/>
    <property type="molecule type" value="Genomic_DNA"/>
</dbReference>
<evidence type="ECO:0000313" key="2">
    <source>
        <dbReference type="Proteomes" id="UP001177023"/>
    </source>
</evidence>
<reference evidence="1" key="1">
    <citation type="submission" date="2023-06" db="EMBL/GenBank/DDBJ databases">
        <authorList>
            <person name="Delattre M."/>
        </authorList>
    </citation>
    <scope>NUCLEOTIDE SEQUENCE</scope>
    <source>
        <strain evidence="1">AF72</strain>
    </source>
</reference>
<comment type="caution">
    <text evidence="1">The sequence shown here is derived from an EMBL/GenBank/DDBJ whole genome shotgun (WGS) entry which is preliminary data.</text>
</comment>
<proteinExistence type="predicted"/>
<organism evidence="1 2">
    <name type="scientific">Mesorhabditis spiculigera</name>
    <dbReference type="NCBI Taxonomy" id="96644"/>
    <lineage>
        <taxon>Eukaryota</taxon>
        <taxon>Metazoa</taxon>
        <taxon>Ecdysozoa</taxon>
        <taxon>Nematoda</taxon>
        <taxon>Chromadorea</taxon>
        <taxon>Rhabditida</taxon>
        <taxon>Rhabditina</taxon>
        <taxon>Rhabditomorpha</taxon>
        <taxon>Rhabditoidea</taxon>
        <taxon>Rhabditidae</taxon>
        <taxon>Mesorhabditinae</taxon>
        <taxon>Mesorhabditis</taxon>
    </lineage>
</organism>
<dbReference type="Proteomes" id="UP001177023">
    <property type="component" value="Unassembled WGS sequence"/>
</dbReference>